<dbReference type="GO" id="GO:0016740">
    <property type="term" value="F:transferase activity"/>
    <property type="evidence" value="ECO:0007669"/>
    <property type="project" value="UniProtKB-KW"/>
</dbReference>
<dbReference type="AlphaFoldDB" id="A0A858RFZ5"/>
<evidence type="ECO:0000313" key="2">
    <source>
        <dbReference type="EMBL" id="QJE95484.1"/>
    </source>
</evidence>
<dbReference type="EMBL" id="CP051774">
    <property type="protein sequence ID" value="QJE95484.1"/>
    <property type="molecule type" value="Genomic_DNA"/>
</dbReference>
<dbReference type="PANTHER" id="PTHR10859:SF91">
    <property type="entry name" value="DOLICHYL-PHOSPHATE BETA-GLUCOSYLTRANSFERASE"/>
    <property type="match status" value="1"/>
</dbReference>
<dbReference type="GO" id="GO:0006487">
    <property type="term" value="P:protein N-linked glycosylation"/>
    <property type="evidence" value="ECO:0007669"/>
    <property type="project" value="TreeGrafter"/>
</dbReference>
<evidence type="ECO:0000313" key="3">
    <source>
        <dbReference type="Proteomes" id="UP000501812"/>
    </source>
</evidence>
<sequence>MPESRPVVLIPSYNTGPILPTTVEAALAMGVPVRVVIDGSTDGSADLLSPLLSHPRLQVIRLERNAGKGSAVLHGTREALKEGFTHVLCMDADGQHPADLIPRYFSCSAMYPEAAVFGRPVFDASAPALRVNGRKVSNFWANLETLGWGIDDSLFGMRLYPAKELVEVFESTFFARRFDFDPEVAVRLAWRGVPILNLPTPVRYLSREEGGVSQFRYLRDNALLTWMHTRLFLGFVLRLPWLALRGENPLLSLSPPAS</sequence>
<organism evidence="2 3">
    <name type="scientific">Luteolibacter luteus</name>
    <dbReference type="NCBI Taxonomy" id="2728835"/>
    <lineage>
        <taxon>Bacteria</taxon>
        <taxon>Pseudomonadati</taxon>
        <taxon>Verrucomicrobiota</taxon>
        <taxon>Verrucomicrobiia</taxon>
        <taxon>Verrucomicrobiales</taxon>
        <taxon>Verrucomicrobiaceae</taxon>
        <taxon>Luteolibacter</taxon>
    </lineage>
</organism>
<name>A0A858RFZ5_9BACT</name>
<dbReference type="KEGG" id="luo:HHL09_06710"/>
<dbReference type="Proteomes" id="UP000501812">
    <property type="component" value="Chromosome"/>
</dbReference>
<dbReference type="InterPro" id="IPR001173">
    <property type="entry name" value="Glyco_trans_2-like"/>
</dbReference>
<gene>
    <name evidence="2" type="ORF">HHL09_06710</name>
</gene>
<feature type="domain" description="Glycosyltransferase 2-like" evidence="1">
    <location>
        <begin position="8"/>
        <end position="104"/>
    </location>
</feature>
<dbReference type="SUPFAM" id="SSF53448">
    <property type="entry name" value="Nucleotide-diphospho-sugar transferases"/>
    <property type="match status" value="1"/>
</dbReference>
<accession>A0A858RFZ5</accession>
<dbReference type="RefSeq" id="WP_169453798.1">
    <property type="nucleotide sequence ID" value="NZ_CP051774.1"/>
</dbReference>
<dbReference type="InterPro" id="IPR029044">
    <property type="entry name" value="Nucleotide-diphossugar_trans"/>
</dbReference>
<proteinExistence type="predicted"/>
<reference evidence="2 3" key="1">
    <citation type="submission" date="2020-04" db="EMBL/GenBank/DDBJ databases">
        <title>Luteolibacter sp. G-1-1-1 isolated from soil.</title>
        <authorList>
            <person name="Dahal R.H."/>
        </authorList>
    </citation>
    <scope>NUCLEOTIDE SEQUENCE [LARGE SCALE GENOMIC DNA]</scope>
    <source>
        <strain evidence="2 3">G-1-1-1</strain>
    </source>
</reference>
<dbReference type="Gene3D" id="3.90.550.10">
    <property type="entry name" value="Spore Coat Polysaccharide Biosynthesis Protein SpsA, Chain A"/>
    <property type="match status" value="1"/>
</dbReference>
<protein>
    <submittedName>
        <fullName evidence="2">Glycosyltransferase family 2 protein</fullName>
    </submittedName>
</protein>
<dbReference type="CDD" id="cd04179">
    <property type="entry name" value="DPM_DPG-synthase_like"/>
    <property type="match status" value="1"/>
</dbReference>
<keyword evidence="2" id="KW-0808">Transferase</keyword>
<dbReference type="PANTHER" id="PTHR10859">
    <property type="entry name" value="GLYCOSYL TRANSFERASE"/>
    <property type="match status" value="1"/>
</dbReference>
<keyword evidence="3" id="KW-1185">Reference proteome</keyword>
<evidence type="ECO:0000259" key="1">
    <source>
        <dbReference type="Pfam" id="PF00535"/>
    </source>
</evidence>
<dbReference type="Pfam" id="PF00535">
    <property type="entry name" value="Glycos_transf_2"/>
    <property type="match status" value="1"/>
</dbReference>